<feature type="transmembrane region" description="Helical" evidence="1">
    <location>
        <begin position="71"/>
        <end position="93"/>
    </location>
</feature>
<keyword evidence="1" id="KW-1133">Transmembrane helix</keyword>
<reference evidence="2" key="1">
    <citation type="submission" date="2008-08" db="EMBL/GenBank/DDBJ databases">
        <title>Annotation of Bifidobacterium longum subsp. infantis CCUG 52486.</title>
        <authorList>
            <consortium name="The Broad Institute Genome Sequencing Platform"/>
            <person name="Gougoulias C."/>
            <person name="Tuohy K.M."/>
            <person name="Gibson G.R."/>
            <person name="Ward D."/>
            <person name="Mehta T."/>
            <person name="Young S."/>
            <person name="Jaffe D."/>
            <person name="Gnerre S."/>
            <person name="Berlin A."/>
            <person name="Heiman D."/>
            <person name="Hepburn T."/>
            <person name="Shea T."/>
            <person name="Sykes S."/>
            <person name="Alvarado L."/>
            <person name="Kodira C."/>
            <person name="Borodovsky M."/>
            <person name="Lander E."/>
            <person name="Galagan J."/>
            <person name="Nusbaum C."/>
            <person name="Birren B."/>
        </authorList>
    </citation>
    <scope>NUCLEOTIDE SEQUENCE [LARGE SCALE GENOMIC DNA]</scope>
    <source>
        <strain evidence="2">CCUG 52486</strain>
    </source>
</reference>
<dbReference type="AlphaFoldDB" id="C5EAZ8"/>
<evidence type="ECO:0000256" key="1">
    <source>
        <dbReference type="SAM" id="Phobius"/>
    </source>
</evidence>
<gene>
    <name evidence="2" type="ORF">BLIG_01124</name>
</gene>
<protein>
    <submittedName>
        <fullName evidence="2">Uncharacterized protein</fullName>
    </submittedName>
</protein>
<name>C5EAZ8_BIFLI</name>
<proteinExistence type="predicted"/>
<accession>C5EAZ8</accession>
<keyword evidence="1" id="KW-0472">Membrane</keyword>
<sequence length="122" mass="14070">MFPIAAFLVRMQRTYGNSTPSGFSSQASRSQSLEPYLAFKGADLAFWRHLSPFQEAVHPSYPEYERRHPNVIPPFSCCFYLGISISAVFFITLRQLVRFAVQMMLDAEVTAYPHERKQPYIN</sequence>
<keyword evidence="1" id="KW-0812">Transmembrane</keyword>
<dbReference type="Proteomes" id="UP000005084">
    <property type="component" value="Unassembled WGS sequence"/>
</dbReference>
<dbReference type="EMBL" id="DS990239">
    <property type="protein sequence ID" value="EEQ55173.1"/>
    <property type="molecule type" value="Genomic_DNA"/>
</dbReference>
<evidence type="ECO:0000313" key="2">
    <source>
        <dbReference type="EMBL" id="EEQ55173.1"/>
    </source>
</evidence>
<dbReference type="HOGENOM" id="CLU_2022245_0_0_11"/>
<organism evidence="2">
    <name type="scientific">Bifidobacterium longum subsp. infantis CCUG 52486</name>
    <dbReference type="NCBI Taxonomy" id="537937"/>
    <lineage>
        <taxon>Bacteria</taxon>
        <taxon>Bacillati</taxon>
        <taxon>Actinomycetota</taxon>
        <taxon>Actinomycetes</taxon>
        <taxon>Bifidobacteriales</taxon>
        <taxon>Bifidobacteriaceae</taxon>
        <taxon>Bifidobacterium</taxon>
    </lineage>
</organism>